<accession>A0A6S6QPD2</accession>
<evidence type="ECO:0000256" key="1">
    <source>
        <dbReference type="SAM" id="Phobius"/>
    </source>
</evidence>
<gene>
    <name evidence="3" type="ORF">IZ6_03800</name>
</gene>
<dbReference type="InterPro" id="IPR009936">
    <property type="entry name" value="DUF1468"/>
</dbReference>
<protein>
    <recommendedName>
        <fullName evidence="2">DUF1468 domain-containing protein</fullName>
    </recommendedName>
</protein>
<dbReference type="Pfam" id="PF07331">
    <property type="entry name" value="TctB"/>
    <property type="match status" value="1"/>
</dbReference>
<evidence type="ECO:0000313" key="4">
    <source>
        <dbReference type="Proteomes" id="UP000515317"/>
    </source>
</evidence>
<dbReference type="EMBL" id="AP023361">
    <property type="protein sequence ID" value="BCJ89645.1"/>
    <property type="molecule type" value="Genomic_DNA"/>
</dbReference>
<feature type="transmembrane region" description="Helical" evidence="1">
    <location>
        <begin position="86"/>
        <end position="114"/>
    </location>
</feature>
<feature type="transmembrane region" description="Helical" evidence="1">
    <location>
        <begin position="43"/>
        <end position="65"/>
    </location>
</feature>
<evidence type="ECO:0000259" key="2">
    <source>
        <dbReference type="Pfam" id="PF07331"/>
    </source>
</evidence>
<dbReference type="AlphaFoldDB" id="A0A6S6QPD2"/>
<dbReference type="RefSeq" id="WP_222876342.1">
    <property type="nucleotide sequence ID" value="NZ_AP023361.1"/>
</dbReference>
<keyword evidence="4" id="KW-1185">Reference proteome</keyword>
<keyword evidence="1" id="KW-0812">Transmembrane</keyword>
<dbReference type="KEGG" id="tso:IZ6_03800"/>
<keyword evidence="1" id="KW-0472">Membrane</keyword>
<proteinExistence type="predicted"/>
<feature type="transmembrane region" description="Helical" evidence="1">
    <location>
        <begin position="126"/>
        <end position="146"/>
    </location>
</feature>
<feature type="domain" description="DUF1468" evidence="2">
    <location>
        <begin position="12"/>
        <end position="149"/>
    </location>
</feature>
<organism evidence="3 4">
    <name type="scientific">Terrihabitans soli</name>
    <dbReference type="NCBI Taxonomy" id="708113"/>
    <lineage>
        <taxon>Bacteria</taxon>
        <taxon>Pseudomonadati</taxon>
        <taxon>Pseudomonadota</taxon>
        <taxon>Alphaproteobacteria</taxon>
        <taxon>Hyphomicrobiales</taxon>
        <taxon>Terrihabitans</taxon>
    </lineage>
</organism>
<keyword evidence="1" id="KW-1133">Transmembrane helix</keyword>
<reference evidence="3 4" key="1">
    <citation type="submission" date="2020-08" db="EMBL/GenBank/DDBJ databases">
        <title>Genome sequence of Rhizobiales bacterium strain IZ6.</title>
        <authorList>
            <person name="Nakai R."/>
            <person name="Naganuma T."/>
        </authorList>
    </citation>
    <scope>NUCLEOTIDE SEQUENCE [LARGE SCALE GENOMIC DNA]</scope>
    <source>
        <strain evidence="3 4">IZ6</strain>
    </source>
</reference>
<dbReference type="Proteomes" id="UP000515317">
    <property type="component" value="Chromosome"/>
</dbReference>
<evidence type="ECO:0000313" key="3">
    <source>
        <dbReference type="EMBL" id="BCJ89645.1"/>
    </source>
</evidence>
<sequence>MKRSNLFGGDVISGALLAALGAYITLASDQWTIMAHDGPGPGFFPLIYGVILLVGSLALVLMGLFKGPAPREEPLDWAGIRKALGIWLVFALMIPVMKYFGFLIALAILIFFFLRAIYPWRLVPSIIASVLTPIGFFIIFPTLLHVELPVGAWTGF</sequence>
<name>A0A6S6QPD2_9HYPH</name>